<evidence type="ECO:0000313" key="5">
    <source>
        <dbReference type="EMBL" id="AZQ76269.1"/>
    </source>
</evidence>
<dbReference type="OrthoDB" id="9805171at2"/>
<dbReference type="Gene3D" id="3.40.50.150">
    <property type="entry name" value="Vaccinia Virus protein VP39"/>
    <property type="match status" value="1"/>
</dbReference>
<evidence type="ECO:0000313" key="6">
    <source>
        <dbReference type="Proteomes" id="UP000280344"/>
    </source>
</evidence>
<keyword evidence="6" id="KW-1185">Reference proteome</keyword>
<evidence type="ECO:0000256" key="2">
    <source>
        <dbReference type="ARBA" id="ARBA00022679"/>
    </source>
</evidence>
<organism evidence="5 6">
    <name type="scientific">Flaviflexus ciconiae</name>
    <dbReference type="NCBI Taxonomy" id="2496867"/>
    <lineage>
        <taxon>Bacteria</taxon>
        <taxon>Bacillati</taxon>
        <taxon>Actinomycetota</taxon>
        <taxon>Actinomycetes</taxon>
        <taxon>Actinomycetales</taxon>
        <taxon>Actinomycetaceae</taxon>
        <taxon>Flaviflexus</taxon>
    </lineage>
</organism>
<dbReference type="Proteomes" id="UP000280344">
    <property type="component" value="Chromosome"/>
</dbReference>
<sequence>MSAPEHNVWKSVTSQNPDHAIRYAERWRNLESAGHDIHGEARLVDALAERGSRILDAGCGSGRLGGYLARRGHQVIGIDLDPYLISVAQEDHPTAQWVVGDLATFQLQTDTGLAKFDHIVSAGNVMTFLAGHERLPSLQRLHEHLADDGRITIGFGAGRGYDFAEFEADALDAGLVIDAKFSSWQLAPANENFLVAFLSKASKHTPVNPGVQVNIG</sequence>
<evidence type="ECO:0000259" key="4">
    <source>
        <dbReference type="Pfam" id="PF13649"/>
    </source>
</evidence>
<dbReference type="SUPFAM" id="SSF53335">
    <property type="entry name" value="S-adenosyl-L-methionine-dependent methyltransferases"/>
    <property type="match status" value="1"/>
</dbReference>
<dbReference type="PANTHER" id="PTHR43464:SF19">
    <property type="entry name" value="UBIQUINONE BIOSYNTHESIS O-METHYLTRANSFERASE, MITOCHONDRIAL"/>
    <property type="match status" value="1"/>
</dbReference>
<gene>
    <name evidence="5" type="ORF">EJ997_01860</name>
</gene>
<dbReference type="KEGG" id="flh:EJ997_01860"/>
<dbReference type="CDD" id="cd02440">
    <property type="entry name" value="AdoMet_MTases"/>
    <property type="match status" value="1"/>
</dbReference>
<proteinExistence type="predicted"/>
<dbReference type="AlphaFoldDB" id="A0A3S9PVA1"/>
<dbReference type="GO" id="GO:0008168">
    <property type="term" value="F:methyltransferase activity"/>
    <property type="evidence" value="ECO:0007669"/>
    <property type="project" value="UniProtKB-KW"/>
</dbReference>
<keyword evidence="3" id="KW-0949">S-adenosyl-L-methionine</keyword>
<keyword evidence="1 5" id="KW-0489">Methyltransferase</keyword>
<protein>
    <submittedName>
        <fullName evidence="5">Class I SAM-dependent methyltransferase</fullName>
    </submittedName>
</protein>
<name>A0A3S9PVA1_9ACTO</name>
<dbReference type="EMBL" id="CP034593">
    <property type="protein sequence ID" value="AZQ76269.1"/>
    <property type="molecule type" value="Genomic_DNA"/>
</dbReference>
<reference evidence="5 6" key="1">
    <citation type="submission" date="2018-12" db="EMBL/GenBank/DDBJ databases">
        <title>Complete genome sequence of Flaviflexus sp. H23T48.</title>
        <authorList>
            <person name="Bae J.-W."/>
            <person name="Lee J.-Y."/>
        </authorList>
    </citation>
    <scope>NUCLEOTIDE SEQUENCE [LARGE SCALE GENOMIC DNA]</scope>
    <source>
        <strain evidence="5 6">H23T48</strain>
    </source>
</reference>
<dbReference type="PANTHER" id="PTHR43464">
    <property type="entry name" value="METHYLTRANSFERASE"/>
    <property type="match status" value="1"/>
</dbReference>
<dbReference type="GO" id="GO:0032259">
    <property type="term" value="P:methylation"/>
    <property type="evidence" value="ECO:0007669"/>
    <property type="project" value="UniProtKB-KW"/>
</dbReference>
<feature type="domain" description="Methyltransferase" evidence="4">
    <location>
        <begin position="54"/>
        <end position="149"/>
    </location>
</feature>
<evidence type="ECO:0000256" key="3">
    <source>
        <dbReference type="ARBA" id="ARBA00022691"/>
    </source>
</evidence>
<evidence type="ECO:0000256" key="1">
    <source>
        <dbReference type="ARBA" id="ARBA00022603"/>
    </source>
</evidence>
<keyword evidence="2 5" id="KW-0808">Transferase</keyword>
<accession>A0A3S9PVA1</accession>
<dbReference type="Pfam" id="PF13649">
    <property type="entry name" value="Methyltransf_25"/>
    <property type="match status" value="1"/>
</dbReference>
<dbReference type="InterPro" id="IPR029063">
    <property type="entry name" value="SAM-dependent_MTases_sf"/>
</dbReference>
<dbReference type="InterPro" id="IPR041698">
    <property type="entry name" value="Methyltransf_25"/>
</dbReference>